<evidence type="ECO:0000256" key="1">
    <source>
        <dbReference type="ARBA" id="ARBA00022603"/>
    </source>
</evidence>
<keyword evidence="2" id="KW-0808">Transferase</keyword>
<organism evidence="3">
    <name type="scientific">Magnetococcus massalia (strain MO-1)</name>
    <dbReference type="NCBI Taxonomy" id="451514"/>
    <lineage>
        <taxon>Bacteria</taxon>
        <taxon>Pseudomonadati</taxon>
        <taxon>Pseudomonadota</taxon>
        <taxon>Magnetococcia</taxon>
        <taxon>Magnetococcales</taxon>
        <taxon>Magnetococcaceae</taxon>
        <taxon>Magnetococcus</taxon>
    </lineage>
</organism>
<dbReference type="InterPro" id="IPR029063">
    <property type="entry name" value="SAM-dependent_MTases_sf"/>
</dbReference>
<evidence type="ECO:0000313" key="3">
    <source>
        <dbReference type="EMBL" id="CRH07492.1"/>
    </source>
</evidence>
<evidence type="ECO:0000256" key="2">
    <source>
        <dbReference type="ARBA" id="ARBA00022679"/>
    </source>
</evidence>
<sequence>MSISDNPLLQKLIEQADKQGGVIPYHQFMRIALYDPEHGYYMRPAPRLGPEGDFVTAPEITSLFGELLTLQFIEVWQRLGMPESFKVVEVGAGSGKLAVDLLKTAQKFAPFAAALDYAILEKSLDFRKLQRESLAEAQIEPQRCRWIEDDDALIAEGPMRGVLYGNEILDAFPVHWMEKQQQQWREIGARWDGACWQEEGLLDGQQACIDYLQRFEPLPDGFRTEVCLDAQRWVKRMAENISAGVMLFIDYGYTAKDYYQPGLPQGTLMAHYKHKRIMDPWLHPGEMDLTAHVDFSAMAQQGRQAGLETYGYTSQGWFLMGLGILQRLEQVMARSGDEQLIRQLKQSVARLVMPDAMGERFKVLAMGRGLRGAEPLAGFSQNNKLDRL</sequence>
<dbReference type="InterPro" id="IPR038375">
    <property type="entry name" value="NDUFAF7_sf"/>
</dbReference>
<name>A0A1S7LKJ9_MAGMO</name>
<dbReference type="GO" id="GO:0035243">
    <property type="term" value="F:protein-arginine omega-N symmetric methyltransferase activity"/>
    <property type="evidence" value="ECO:0007669"/>
    <property type="project" value="TreeGrafter"/>
</dbReference>
<protein>
    <recommendedName>
        <fullName evidence="4">SAM-dependent methyltransferase</fullName>
    </recommendedName>
</protein>
<dbReference type="Pfam" id="PF02636">
    <property type="entry name" value="Methyltransf_28"/>
    <property type="match status" value="1"/>
</dbReference>
<dbReference type="EMBL" id="LO017727">
    <property type="protein sequence ID" value="CRH07492.1"/>
    <property type="molecule type" value="Genomic_DNA"/>
</dbReference>
<dbReference type="InterPro" id="IPR003788">
    <property type="entry name" value="NDUFAF7"/>
</dbReference>
<evidence type="ECO:0008006" key="4">
    <source>
        <dbReference type="Google" id="ProtNLM"/>
    </source>
</evidence>
<accession>A0A1S7LKJ9</accession>
<dbReference type="AlphaFoldDB" id="A0A1S7LKJ9"/>
<proteinExistence type="predicted"/>
<dbReference type="PANTHER" id="PTHR12049:SF7">
    <property type="entry name" value="PROTEIN ARGININE METHYLTRANSFERASE NDUFAF7, MITOCHONDRIAL"/>
    <property type="match status" value="1"/>
</dbReference>
<dbReference type="GO" id="GO:0032259">
    <property type="term" value="P:methylation"/>
    <property type="evidence" value="ECO:0007669"/>
    <property type="project" value="UniProtKB-KW"/>
</dbReference>
<reference evidence="3" key="1">
    <citation type="submission" date="2015-04" db="EMBL/GenBank/DDBJ databases">
        <authorList>
            <person name="Syromyatnikov M.Y."/>
            <person name="Popov V.N."/>
        </authorList>
    </citation>
    <scope>NUCLEOTIDE SEQUENCE</scope>
    <source>
        <strain evidence="3">MO-1</strain>
    </source>
</reference>
<gene>
    <name evidence="3" type="ORF">MAGMO_3355</name>
</gene>
<dbReference type="PANTHER" id="PTHR12049">
    <property type="entry name" value="PROTEIN ARGININE METHYLTRANSFERASE NDUFAF7, MITOCHONDRIAL"/>
    <property type="match status" value="1"/>
</dbReference>
<dbReference type="SUPFAM" id="SSF53335">
    <property type="entry name" value="S-adenosyl-L-methionine-dependent methyltransferases"/>
    <property type="match status" value="1"/>
</dbReference>
<dbReference type="Gene3D" id="3.40.50.12710">
    <property type="match status" value="1"/>
</dbReference>
<keyword evidence="1" id="KW-0489">Methyltransferase</keyword>